<dbReference type="Proteomes" id="UP001177260">
    <property type="component" value="Unassembled WGS sequence"/>
</dbReference>
<evidence type="ECO:0000313" key="2">
    <source>
        <dbReference type="Proteomes" id="UP001177260"/>
    </source>
</evidence>
<proteinExistence type="predicted"/>
<comment type="caution">
    <text evidence="1">The sequence shown here is derived from an EMBL/GenBank/DDBJ whole genome shotgun (WGS) entry which is preliminary data.</text>
</comment>
<dbReference type="EMBL" id="JAOPJF010000029">
    <property type="protein sequence ID" value="KAK1144612.1"/>
    <property type="molecule type" value="Genomic_DNA"/>
</dbReference>
<evidence type="ECO:0000313" key="1">
    <source>
        <dbReference type="EMBL" id="KAK1144612.1"/>
    </source>
</evidence>
<reference evidence="1 2" key="1">
    <citation type="journal article" date="2023" name="ACS Omega">
        <title>Identification of the Neoaspergillic Acid Biosynthesis Gene Cluster by Establishing an In Vitro CRISPR-Ribonucleoprotein Genetic System in Aspergillus melleus.</title>
        <authorList>
            <person name="Yuan B."/>
            <person name="Grau M.F."/>
            <person name="Murata R.M."/>
            <person name="Torok T."/>
            <person name="Venkateswaran K."/>
            <person name="Stajich J.E."/>
            <person name="Wang C.C.C."/>
        </authorList>
    </citation>
    <scope>NUCLEOTIDE SEQUENCE [LARGE SCALE GENOMIC DNA]</scope>
    <source>
        <strain evidence="1 2">IMV 1140</strain>
    </source>
</reference>
<gene>
    <name evidence="1" type="ORF">N8T08_004915</name>
</gene>
<organism evidence="1 2">
    <name type="scientific">Aspergillus melleus</name>
    <dbReference type="NCBI Taxonomy" id="138277"/>
    <lineage>
        <taxon>Eukaryota</taxon>
        <taxon>Fungi</taxon>
        <taxon>Dikarya</taxon>
        <taxon>Ascomycota</taxon>
        <taxon>Pezizomycotina</taxon>
        <taxon>Eurotiomycetes</taxon>
        <taxon>Eurotiomycetidae</taxon>
        <taxon>Eurotiales</taxon>
        <taxon>Aspergillaceae</taxon>
        <taxon>Aspergillus</taxon>
        <taxon>Aspergillus subgen. Circumdati</taxon>
    </lineage>
</organism>
<name>A0ACC3B354_9EURO</name>
<sequence length="435" mass="48925">MTSQFCDKGEDDGDDDDDEPTGYQSNCDQQGSGASGSEIRDRIIEYYEVWNHKKRCINMDIDDVPVESLTHLYYSFRYIEPDTFKIIPIDDGPNGDSDSIEKFTFAAVAGLKKRNPDLKVILALGGWTFNDNHALDHFTSAYGFNSVNFDWEYPGAGDRDGHKEDGENFIKLLERLSGFYHADNFDIFFIAPISYWYLRYFDLKASSKDVTYVNLMSYDLHGIWDSENPIGSQILAHTNLTEIDRALDLLWRNDVDPSKVNMGIGFYGRLYQLADPAYSKPGYVFKGGGSAGPCTGQSGILSYAEIMDILHENNLIPVHDELNAVKHWPVNLGRGSRHAAADALAGVIYPKKFGFRGKKAKSADNWEELSEGECYASECSSKPTCHEGYIKTDTFWCGDNDWPVNRPDGEQAICCPVSSVPDVSKWYVQQSNPQQ</sequence>
<keyword evidence="2" id="KW-1185">Reference proteome</keyword>
<protein>
    <submittedName>
        <fullName evidence="1">Uncharacterized protein</fullName>
    </submittedName>
</protein>
<accession>A0ACC3B354</accession>